<dbReference type="PROSITE" id="PS50995">
    <property type="entry name" value="HTH_MARR_2"/>
    <property type="match status" value="1"/>
</dbReference>
<dbReference type="AlphaFoldDB" id="A0A2S2C1H1"/>
<gene>
    <name evidence="2" type="ORF">CBI38_27340</name>
</gene>
<sequence>MAVMSSTSRPDEDFTDRVRREWAETYPEVDTSPIEVIGRITRIGSRALQQLDHSLDEHGVSRPEFDVLCVLARSGRPLRASEVTAVTMLSGASTTKHVDRLGRLGLVERLPFERDGRVVMIHLTDAGRALVDAEFPRRIERDRRLLDGLDEDERAVLAGLLRRIATNVESGVHP</sequence>
<evidence type="ECO:0000259" key="1">
    <source>
        <dbReference type="PROSITE" id="PS50995"/>
    </source>
</evidence>
<dbReference type="Pfam" id="PF12802">
    <property type="entry name" value="MarR_2"/>
    <property type="match status" value="1"/>
</dbReference>
<dbReference type="InterPro" id="IPR036390">
    <property type="entry name" value="WH_DNA-bd_sf"/>
</dbReference>
<dbReference type="PRINTS" id="PR00598">
    <property type="entry name" value="HTHMARR"/>
</dbReference>
<name>A0A2S2C1H1_9NOCA</name>
<dbReference type="GO" id="GO:0006950">
    <property type="term" value="P:response to stress"/>
    <property type="evidence" value="ECO:0007669"/>
    <property type="project" value="TreeGrafter"/>
</dbReference>
<accession>A0A2S2C1H1</accession>
<dbReference type="GO" id="GO:0003700">
    <property type="term" value="F:DNA-binding transcription factor activity"/>
    <property type="evidence" value="ECO:0007669"/>
    <property type="project" value="InterPro"/>
</dbReference>
<dbReference type="InterPro" id="IPR039422">
    <property type="entry name" value="MarR/SlyA-like"/>
</dbReference>
<protein>
    <submittedName>
        <fullName evidence="2">MarR family transcriptional regulator</fullName>
    </submittedName>
</protein>
<dbReference type="EMBL" id="CP021354">
    <property type="protein sequence ID" value="AWK74720.1"/>
    <property type="molecule type" value="Genomic_DNA"/>
</dbReference>
<reference evidence="2 3" key="1">
    <citation type="submission" date="2017-05" db="EMBL/GenBank/DDBJ databases">
        <title>Isolation of Rhodococcus sp. S2-17 biodegrading of BP-3.</title>
        <authorList>
            <person name="Lee Y."/>
            <person name="Kim K.H."/>
            <person name="Chun B.H."/>
            <person name="Jung H.S."/>
            <person name="Jeon C.O."/>
        </authorList>
    </citation>
    <scope>NUCLEOTIDE SEQUENCE [LARGE SCALE GENOMIC DNA]</scope>
    <source>
        <strain evidence="2 3">S2-17</strain>
    </source>
</reference>
<dbReference type="InterPro" id="IPR036388">
    <property type="entry name" value="WH-like_DNA-bd_sf"/>
</dbReference>
<evidence type="ECO:0000313" key="3">
    <source>
        <dbReference type="Proteomes" id="UP000245711"/>
    </source>
</evidence>
<dbReference type="Proteomes" id="UP000245711">
    <property type="component" value="Chromosome"/>
</dbReference>
<dbReference type="PANTHER" id="PTHR33164">
    <property type="entry name" value="TRANSCRIPTIONAL REGULATOR, MARR FAMILY"/>
    <property type="match status" value="1"/>
</dbReference>
<dbReference type="KEGG" id="roz:CBI38_27340"/>
<organism evidence="2 3">
    <name type="scientific">Rhodococcus oxybenzonivorans</name>
    <dbReference type="NCBI Taxonomy" id="1990687"/>
    <lineage>
        <taxon>Bacteria</taxon>
        <taxon>Bacillati</taxon>
        <taxon>Actinomycetota</taxon>
        <taxon>Actinomycetes</taxon>
        <taxon>Mycobacteriales</taxon>
        <taxon>Nocardiaceae</taxon>
        <taxon>Rhodococcus</taxon>
    </lineage>
</organism>
<dbReference type="Gene3D" id="1.10.10.10">
    <property type="entry name" value="Winged helix-like DNA-binding domain superfamily/Winged helix DNA-binding domain"/>
    <property type="match status" value="1"/>
</dbReference>
<dbReference type="SUPFAM" id="SSF46785">
    <property type="entry name" value="Winged helix' DNA-binding domain"/>
    <property type="match status" value="1"/>
</dbReference>
<dbReference type="OrthoDB" id="3237509at2"/>
<proteinExistence type="predicted"/>
<dbReference type="PANTHER" id="PTHR33164:SF104">
    <property type="entry name" value="TRANSCRIPTIONAL REGULATORY PROTEIN"/>
    <property type="match status" value="1"/>
</dbReference>
<feature type="domain" description="HTH marR-type" evidence="1">
    <location>
        <begin position="30"/>
        <end position="166"/>
    </location>
</feature>
<dbReference type="SMART" id="SM00347">
    <property type="entry name" value="HTH_MARR"/>
    <property type="match status" value="1"/>
</dbReference>
<evidence type="ECO:0000313" key="2">
    <source>
        <dbReference type="EMBL" id="AWK74720.1"/>
    </source>
</evidence>
<keyword evidence="3" id="KW-1185">Reference proteome</keyword>
<dbReference type="InterPro" id="IPR000835">
    <property type="entry name" value="HTH_MarR-typ"/>
</dbReference>